<dbReference type="PROSITE" id="PS51375">
    <property type="entry name" value="PPR"/>
    <property type="match status" value="1"/>
</dbReference>
<dbReference type="FunFam" id="1.10.472.10:FF:000001">
    <property type="entry name" value="G2/mitotic-specific cyclin"/>
    <property type="match status" value="1"/>
</dbReference>
<evidence type="ECO:0000256" key="1">
    <source>
        <dbReference type="ARBA" id="ARBA00011177"/>
    </source>
</evidence>
<evidence type="ECO:0000256" key="6">
    <source>
        <dbReference type="ARBA" id="ARBA00032263"/>
    </source>
</evidence>
<name>A0A9D4YAM7_PEA</name>
<accession>A0A9D4YAM7</accession>
<evidence type="ECO:0000256" key="8">
    <source>
        <dbReference type="RuleBase" id="RU000383"/>
    </source>
</evidence>
<dbReference type="InterPro" id="IPR006671">
    <property type="entry name" value="Cyclin_N"/>
</dbReference>
<dbReference type="AlphaFoldDB" id="A0A9D4YAM7"/>
<protein>
    <recommendedName>
        <fullName evidence="6">B-like cyclin</fullName>
    </recommendedName>
</protein>
<dbReference type="Gene3D" id="1.10.472.10">
    <property type="entry name" value="Cyclin-like"/>
    <property type="match status" value="1"/>
</dbReference>
<dbReference type="PANTHER" id="PTHR10177">
    <property type="entry name" value="CYCLINS"/>
    <property type="match status" value="1"/>
</dbReference>
<evidence type="ECO:0000313" key="10">
    <source>
        <dbReference type="EMBL" id="KAI5436048.1"/>
    </source>
</evidence>
<evidence type="ECO:0000313" key="11">
    <source>
        <dbReference type="Proteomes" id="UP001058974"/>
    </source>
</evidence>
<organism evidence="10 11">
    <name type="scientific">Pisum sativum</name>
    <name type="common">Garden pea</name>
    <name type="synonym">Lathyrus oleraceus</name>
    <dbReference type="NCBI Taxonomy" id="3888"/>
    <lineage>
        <taxon>Eukaryota</taxon>
        <taxon>Viridiplantae</taxon>
        <taxon>Streptophyta</taxon>
        <taxon>Embryophyta</taxon>
        <taxon>Tracheophyta</taxon>
        <taxon>Spermatophyta</taxon>
        <taxon>Magnoliopsida</taxon>
        <taxon>eudicotyledons</taxon>
        <taxon>Gunneridae</taxon>
        <taxon>Pentapetalae</taxon>
        <taxon>rosids</taxon>
        <taxon>fabids</taxon>
        <taxon>Fabales</taxon>
        <taxon>Fabaceae</taxon>
        <taxon>Papilionoideae</taxon>
        <taxon>50 kb inversion clade</taxon>
        <taxon>NPAAA clade</taxon>
        <taxon>Hologalegina</taxon>
        <taxon>IRL clade</taxon>
        <taxon>Fabeae</taxon>
        <taxon>Lathyrus</taxon>
    </lineage>
</organism>
<keyword evidence="11" id="KW-1185">Reference proteome</keyword>
<evidence type="ECO:0000256" key="3">
    <source>
        <dbReference type="ARBA" id="ARBA00022737"/>
    </source>
</evidence>
<dbReference type="InterPro" id="IPR036915">
    <property type="entry name" value="Cyclin-like_sf"/>
</dbReference>
<evidence type="ECO:0000256" key="5">
    <source>
        <dbReference type="ARBA" id="ARBA00023306"/>
    </source>
</evidence>
<comment type="subunit">
    <text evidence="1">Interacts with the CDC2 protein kinase to form a serine/threonine kinase holoenzyme complex also known as maturation promoting factor (MPF). The cyclin subunit imparts substrate specificity to the complex.</text>
</comment>
<dbReference type="SMART" id="SM00385">
    <property type="entry name" value="CYCLIN"/>
    <property type="match status" value="1"/>
</dbReference>
<dbReference type="InterPro" id="IPR002885">
    <property type="entry name" value="PPR_rpt"/>
</dbReference>
<dbReference type="InterPro" id="IPR011990">
    <property type="entry name" value="TPR-like_helical_dom_sf"/>
</dbReference>
<sequence length="327" mass="37188">MGVVYDCKPNSLTYDYLIHGLCAKGRTENAKELYHELKTKGFTPNSKSYNSLVNSLALVGEIDDAVKEAMRFLQELQEKDLVDGHTYRKLLYVLEDDFGNSEDKIDSGPALISPGNSCTGCWNSVRADQPVPMTLEQTEPIHGDPHEMEEVEMEDIDGEGVLDIDGCDANNALAVVEYIEDLHSYYRKIECIGCVSPTYMEDQADLNERMRDVPVDWLIEVHDKFDLMQETLFLTINLIDRFLAKQNVVRKKLQLVGFVAMLLACKYEEVSVPVVSDLIHISDKAYSRKELLQMEKLMLNTLQYNMSLPTAYVFMRMFLKAAQANKT</sequence>
<comment type="caution">
    <text evidence="10">The sequence shown here is derived from an EMBL/GenBank/DDBJ whole genome shotgun (WGS) entry which is preliminary data.</text>
</comment>
<dbReference type="CDD" id="cd20567">
    <property type="entry name" value="CYCLIN_AtCycB-like_rpt1"/>
    <property type="match status" value="1"/>
</dbReference>
<keyword evidence="5" id="KW-0131">Cell cycle</keyword>
<dbReference type="InterPro" id="IPR039361">
    <property type="entry name" value="Cyclin"/>
</dbReference>
<dbReference type="NCBIfam" id="TIGR00756">
    <property type="entry name" value="PPR"/>
    <property type="match status" value="1"/>
</dbReference>
<dbReference type="Gramene" id="Psat02G0247800-T1">
    <property type="protein sequence ID" value="KAI5436048.1"/>
    <property type="gene ID" value="KIW84_022478"/>
</dbReference>
<dbReference type="EMBL" id="JAMSHJ010000002">
    <property type="protein sequence ID" value="KAI5436048.1"/>
    <property type="molecule type" value="Genomic_DNA"/>
</dbReference>
<evidence type="ECO:0000256" key="7">
    <source>
        <dbReference type="PROSITE-ProRule" id="PRU00708"/>
    </source>
</evidence>
<feature type="repeat" description="PPR" evidence="7">
    <location>
        <begin position="10"/>
        <end position="44"/>
    </location>
</feature>
<keyword evidence="4 8" id="KW-0195">Cyclin</keyword>
<evidence type="ECO:0000256" key="4">
    <source>
        <dbReference type="ARBA" id="ARBA00023127"/>
    </source>
</evidence>
<keyword evidence="3" id="KW-0677">Repeat</keyword>
<comment type="similarity">
    <text evidence="8">Belongs to the cyclin family.</text>
</comment>
<evidence type="ECO:0000259" key="9">
    <source>
        <dbReference type="SMART" id="SM00385"/>
    </source>
</evidence>
<dbReference type="SUPFAM" id="SSF47954">
    <property type="entry name" value="Cyclin-like"/>
    <property type="match status" value="1"/>
</dbReference>
<dbReference type="Pfam" id="PF00134">
    <property type="entry name" value="Cyclin_N"/>
    <property type="match status" value="1"/>
</dbReference>
<feature type="domain" description="Cyclin-like" evidence="9">
    <location>
        <begin position="216"/>
        <end position="300"/>
    </location>
</feature>
<dbReference type="Proteomes" id="UP001058974">
    <property type="component" value="Chromosome 2"/>
</dbReference>
<dbReference type="GO" id="GO:0051301">
    <property type="term" value="P:cell division"/>
    <property type="evidence" value="ECO:0007669"/>
    <property type="project" value="UniProtKB-KW"/>
</dbReference>
<dbReference type="Pfam" id="PF13041">
    <property type="entry name" value="PPR_2"/>
    <property type="match status" value="1"/>
</dbReference>
<dbReference type="Gene3D" id="1.25.40.10">
    <property type="entry name" value="Tetratricopeptide repeat domain"/>
    <property type="match status" value="1"/>
</dbReference>
<proteinExistence type="inferred from homology"/>
<evidence type="ECO:0000256" key="2">
    <source>
        <dbReference type="ARBA" id="ARBA00022618"/>
    </source>
</evidence>
<dbReference type="InterPro" id="IPR013763">
    <property type="entry name" value="Cyclin-like_dom"/>
</dbReference>
<reference evidence="10 11" key="1">
    <citation type="journal article" date="2022" name="Nat. Genet.">
        <title>Improved pea reference genome and pan-genome highlight genomic features and evolutionary characteristics.</title>
        <authorList>
            <person name="Yang T."/>
            <person name="Liu R."/>
            <person name="Luo Y."/>
            <person name="Hu S."/>
            <person name="Wang D."/>
            <person name="Wang C."/>
            <person name="Pandey M.K."/>
            <person name="Ge S."/>
            <person name="Xu Q."/>
            <person name="Li N."/>
            <person name="Li G."/>
            <person name="Huang Y."/>
            <person name="Saxena R.K."/>
            <person name="Ji Y."/>
            <person name="Li M."/>
            <person name="Yan X."/>
            <person name="He Y."/>
            <person name="Liu Y."/>
            <person name="Wang X."/>
            <person name="Xiang C."/>
            <person name="Varshney R.K."/>
            <person name="Ding H."/>
            <person name="Gao S."/>
            <person name="Zong X."/>
        </authorList>
    </citation>
    <scope>NUCLEOTIDE SEQUENCE [LARGE SCALE GENOMIC DNA]</scope>
    <source>
        <strain evidence="10 11">cv. Zhongwan 6</strain>
    </source>
</reference>
<keyword evidence="2" id="KW-0132">Cell division</keyword>
<gene>
    <name evidence="10" type="ORF">KIW84_022478</name>
</gene>